<proteinExistence type="predicted"/>
<dbReference type="SUPFAM" id="SSF54909">
    <property type="entry name" value="Dimeric alpha+beta barrel"/>
    <property type="match status" value="1"/>
</dbReference>
<dbReference type="PANTHER" id="PTHR43239">
    <property type="entry name" value="UPF0734 PROTEIN DDB_G0273871/DDB_G0273177"/>
    <property type="match status" value="1"/>
</dbReference>
<dbReference type="InterPro" id="IPR008000">
    <property type="entry name" value="Rham/fucose_mutarotase"/>
</dbReference>
<gene>
    <name evidence="1" type="ORF">FVE85_2527</name>
</gene>
<protein>
    <submittedName>
        <fullName evidence="1">UPF0734 protein</fullName>
    </submittedName>
</protein>
<dbReference type="InterPro" id="IPR052996">
    <property type="entry name" value="Carb_Metab_Mutarotase"/>
</dbReference>
<evidence type="ECO:0000313" key="1">
    <source>
        <dbReference type="EMBL" id="KAA8491512.1"/>
    </source>
</evidence>
<dbReference type="OrthoDB" id="9981546at2759"/>
<sequence length="112" mass="13230">MVMRIAMTLDIAPDDLAPYMEAHKQVPEEVQHALTSVGIRNLSLWVWNESRMFYYAEYVGSEPFEDAMARYAKMPGVKEWEQRMHKYQKKLPGTPEDSDVWWQPMINIVHQD</sequence>
<keyword evidence="2" id="KW-1185">Reference proteome</keyword>
<dbReference type="Gene3D" id="3.30.70.100">
    <property type="match status" value="1"/>
</dbReference>
<accession>A0A5J4YKM5</accession>
<name>A0A5J4YKM5_PORPP</name>
<comment type="caution">
    <text evidence="1">The sequence shown here is derived from an EMBL/GenBank/DDBJ whole genome shotgun (WGS) entry which is preliminary data.</text>
</comment>
<dbReference type="PANTHER" id="PTHR43239:SF1">
    <property type="entry name" value="UPF0734 PROTEIN DDB_G0273871_DDB_G0273177"/>
    <property type="match status" value="1"/>
</dbReference>
<organism evidence="1 2">
    <name type="scientific">Porphyridium purpureum</name>
    <name type="common">Red alga</name>
    <name type="synonym">Porphyridium cruentum</name>
    <dbReference type="NCBI Taxonomy" id="35688"/>
    <lineage>
        <taxon>Eukaryota</taxon>
        <taxon>Rhodophyta</taxon>
        <taxon>Bangiophyceae</taxon>
        <taxon>Porphyridiales</taxon>
        <taxon>Porphyridiaceae</taxon>
        <taxon>Porphyridium</taxon>
    </lineage>
</organism>
<evidence type="ECO:0000313" key="2">
    <source>
        <dbReference type="Proteomes" id="UP000324585"/>
    </source>
</evidence>
<reference evidence="2" key="1">
    <citation type="journal article" date="2019" name="Nat. Commun.">
        <title>Expansion of phycobilisome linker gene families in mesophilic red algae.</title>
        <authorList>
            <person name="Lee J."/>
            <person name="Kim D."/>
            <person name="Bhattacharya D."/>
            <person name="Yoon H.S."/>
        </authorList>
    </citation>
    <scope>NUCLEOTIDE SEQUENCE [LARGE SCALE GENOMIC DNA]</scope>
    <source>
        <strain evidence="2">CCMP 1328</strain>
    </source>
</reference>
<dbReference type="EMBL" id="VRMN01000013">
    <property type="protein sequence ID" value="KAA8491512.1"/>
    <property type="molecule type" value="Genomic_DNA"/>
</dbReference>
<dbReference type="InterPro" id="IPR011008">
    <property type="entry name" value="Dimeric_a/b-barrel"/>
</dbReference>
<dbReference type="Proteomes" id="UP000324585">
    <property type="component" value="Unassembled WGS sequence"/>
</dbReference>
<dbReference type="GO" id="GO:0016857">
    <property type="term" value="F:racemase and epimerase activity, acting on carbohydrates and derivatives"/>
    <property type="evidence" value="ECO:0007669"/>
    <property type="project" value="InterPro"/>
</dbReference>
<dbReference type="Pfam" id="PF05336">
    <property type="entry name" value="rhaM"/>
    <property type="match status" value="1"/>
</dbReference>
<dbReference type="AlphaFoldDB" id="A0A5J4YKM5"/>